<proteinExistence type="predicted"/>
<dbReference type="SUPFAM" id="SSF53098">
    <property type="entry name" value="Ribonuclease H-like"/>
    <property type="match status" value="1"/>
</dbReference>
<accession>A0AAN8P7I1</accession>
<name>A0AAN8P7I1_PATCE</name>
<dbReference type="Gene3D" id="1.10.10.1070">
    <property type="entry name" value="Zinc finger, BED domain-containing"/>
    <property type="match status" value="1"/>
</dbReference>
<dbReference type="EMBL" id="JAZGQO010000015">
    <property type="protein sequence ID" value="KAK6169559.1"/>
    <property type="molecule type" value="Genomic_DNA"/>
</dbReference>
<dbReference type="PANTHER" id="PTHR46481">
    <property type="entry name" value="ZINC FINGER BED DOMAIN-CONTAINING PROTEIN 4"/>
    <property type="match status" value="1"/>
</dbReference>
<feature type="domain" description="HAT C-terminal dimerisation" evidence="1">
    <location>
        <begin position="523"/>
        <end position="599"/>
    </location>
</feature>
<reference evidence="2 3" key="1">
    <citation type="submission" date="2024-01" db="EMBL/GenBank/DDBJ databases">
        <title>The genome of the rayed Mediterranean limpet Patella caerulea (Linnaeus, 1758).</title>
        <authorList>
            <person name="Anh-Thu Weber A."/>
            <person name="Halstead-Nussloch G."/>
        </authorList>
    </citation>
    <scope>NUCLEOTIDE SEQUENCE [LARGE SCALE GENOMIC DNA]</scope>
    <source>
        <strain evidence="2">AATW-2023a</strain>
        <tissue evidence="2">Whole specimen</tissue>
    </source>
</reference>
<sequence length="604" mass="67666">MATHLARHHSISISPSPISKRVRFQEGNKANSISESPVNTADLTFVSVAKHSDTSTSDSDTVHMQGVGQLRMQSFLQNKSPLTPGSALAQLITRHIGLFIAHDMRPFSVVENTGFKKMVTILEPRYNLPSRTHFATNVIPRLYSESKEKLSDKLNDASNVSLTTDGWTARGANSYVTITVHFIDQNWEIQNHVLQTRLFNESHTATNLSTILLNAVDEWKLNRDGLTIPVTSDNAANIINAVQVSESLGPNIRCFAHTINLASQKGLAVPSVNRILGKIRKIASYFHHSPLGSHILHVKQDMIEIPQHNLIIDVSTRWNSSFDMINRYREQHEAVFLASIDLKKSNKDIAVPNDEEMSLIDDIIEVMGPLKTVTTILCSEKIPTVSIILPLKTKIINSMNIKQTDSKTVKDLKSALSDNLAPRYGDQGLLHFLEESTTLDQRFKIIQNFDEDEIYSRIADKCLNLKNDKDDDIEELDDILEQPVDKKPKTALEDLLCDIVENDCNSHINDKNTKAAIQEEIKTYKNIPKAPMNSDPLQWLKINACRIPHLARLAKIHLCVPGTSVPSERVFSTAGDIVTAQRNFLSSEHVDTLVFLKKNVSLMD</sequence>
<dbReference type="Proteomes" id="UP001347796">
    <property type="component" value="Unassembled WGS sequence"/>
</dbReference>
<comment type="caution">
    <text evidence="2">The sequence shown here is derived from an EMBL/GenBank/DDBJ whole genome shotgun (WGS) entry which is preliminary data.</text>
</comment>
<gene>
    <name evidence="2" type="ORF">SNE40_020592</name>
</gene>
<dbReference type="GO" id="GO:0046983">
    <property type="term" value="F:protein dimerization activity"/>
    <property type="evidence" value="ECO:0007669"/>
    <property type="project" value="InterPro"/>
</dbReference>
<organism evidence="2 3">
    <name type="scientific">Patella caerulea</name>
    <name type="common">Rayed Mediterranean limpet</name>
    <dbReference type="NCBI Taxonomy" id="87958"/>
    <lineage>
        <taxon>Eukaryota</taxon>
        <taxon>Metazoa</taxon>
        <taxon>Spiralia</taxon>
        <taxon>Lophotrochozoa</taxon>
        <taxon>Mollusca</taxon>
        <taxon>Gastropoda</taxon>
        <taxon>Patellogastropoda</taxon>
        <taxon>Patelloidea</taxon>
        <taxon>Patellidae</taxon>
        <taxon>Patella</taxon>
    </lineage>
</organism>
<dbReference type="AlphaFoldDB" id="A0AAN8P7I1"/>
<protein>
    <recommendedName>
        <fullName evidence="1">HAT C-terminal dimerisation domain-containing protein</fullName>
    </recommendedName>
</protein>
<dbReference type="InterPro" id="IPR012337">
    <property type="entry name" value="RNaseH-like_sf"/>
</dbReference>
<evidence type="ECO:0000259" key="1">
    <source>
        <dbReference type="Pfam" id="PF05699"/>
    </source>
</evidence>
<dbReference type="Pfam" id="PF05699">
    <property type="entry name" value="Dimer_Tnp_hAT"/>
    <property type="match status" value="1"/>
</dbReference>
<dbReference type="InterPro" id="IPR008906">
    <property type="entry name" value="HATC_C_dom"/>
</dbReference>
<dbReference type="InterPro" id="IPR052035">
    <property type="entry name" value="ZnF_BED_domain_contain"/>
</dbReference>
<evidence type="ECO:0000313" key="2">
    <source>
        <dbReference type="EMBL" id="KAK6169559.1"/>
    </source>
</evidence>
<dbReference type="SUPFAM" id="SSF140996">
    <property type="entry name" value="Hermes dimerisation domain"/>
    <property type="match status" value="1"/>
</dbReference>
<evidence type="ECO:0000313" key="3">
    <source>
        <dbReference type="Proteomes" id="UP001347796"/>
    </source>
</evidence>
<keyword evidence="3" id="KW-1185">Reference proteome</keyword>
<dbReference type="PANTHER" id="PTHR46481:SF4">
    <property type="entry name" value="ZINC FINGER BED DOMAIN-CONTAINING PROTEIN 4"/>
    <property type="match status" value="1"/>
</dbReference>